<sequence length="173" mass="18699">MPMGWAGYLCCWPCVLYVCECVSVCICKCMLVVWLPPPSPPITCHGWLPLGPPCNPTSLSVYLFLGCLYLCPCFTIANRTRQKRGGCPPSTALGAEWTLPPLSSCSFPSPFPHLLPCIGLLLYLVWFATGVEAYVCSPSSGKSRHKTEEEIRGGGMRLSCAHGDAALRSPGES</sequence>
<keyword evidence="4" id="KW-1185">Reference proteome</keyword>
<name>A0A8K0WRA3_9HYPO</name>
<evidence type="ECO:0000313" key="3">
    <source>
        <dbReference type="EMBL" id="KAH7319759.1"/>
    </source>
</evidence>
<evidence type="ECO:0000313" key="4">
    <source>
        <dbReference type="Proteomes" id="UP000813444"/>
    </source>
</evidence>
<protein>
    <submittedName>
        <fullName evidence="3">Uncharacterized protein</fullName>
    </submittedName>
</protein>
<dbReference type="EMBL" id="JAGPNK010000006">
    <property type="protein sequence ID" value="KAH7319759.1"/>
    <property type="molecule type" value="Genomic_DNA"/>
</dbReference>
<dbReference type="Proteomes" id="UP000813444">
    <property type="component" value="Unassembled WGS sequence"/>
</dbReference>
<comment type="caution">
    <text evidence="3">The sequence shown here is derived from an EMBL/GenBank/DDBJ whole genome shotgun (WGS) entry which is preliminary data.</text>
</comment>
<gene>
    <name evidence="3" type="ORF">B0I35DRAFT_219986</name>
</gene>
<dbReference type="AlphaFoldDB" id="A0A8K0WRA3"/>
<keyword evidence="1" id="KW-0812">Transmembrane</keyword>
<feature type="signal peptide" evidence="2">
    <location>
        <begin position="1"/>
        <end position="21"/>
    </location>
</feature>
<accession>A0A8K0WRA3</accession>
<keyword evidence="1" id="KW-1133">Transmembrane helix</keyword>
<evidence type="ECO:0000256" key="2">
    <source>
        <dbReference type="SAM" id="SignalP"/>
    </source>
</evidence>
<organism evidence="3 4">
    <name type="scientific">Stachybotrys elegans</name>
    <dbReference type="NCBI Taxonomy" id="80388"/>
    <lineage>
        <taxon>Eukaryota</taxon>
        <taxon>Fungi</taxon>
        <taxon>Dikarya</taxon>
        <taxon>Ascomycota</taxon>
        <taxon>Pezizomycotina</taxon>
        <taxon>Sordariomycetes</taxon>
        <taxon>Hypocreomycetidae</taxon>
        <taxon>Hypocreales</taxon>
        <taxon>Stachybotryaceae</taxon>
        <taxon>Stachybotrys</taxon>
    </lineage>
</organism>
<proteinExistence type="predicted"/>
<keyword evidence="1" id="KW-0472">Membrane</keyword>
<reference evidence="3" key="1">
    <citation type="journal article" date="2021" name="Nat. Commun.">
        <title>Genetic determinants of endophytism in the Arabidopsis root mycobiome.</title>
        <authorList>
            <person name="Mesny F."/>
            <person name="Miyauchi S."/>
            <person name="Thiergart T."/>
            <person name="Pickel B."/>
            <person name="Atanasova L."/>
            <person name="Karlsson M."/>
            <person name="Huettel B."/>
            <person name="Barry K.W."/>
            <person name="Haridas S."/>
            <person name="Chen C."/>
            <person name="Bauer D."/>
            <person name="Andreopoulos W."/>
            <person name="Pangilinan J."/>
            <person name="LaButti K."/>
            <person name="Riley R."/>
            <person name="Lipzen A."/>
            <person name="Clum A."/>
            <person name="Drula E."/>
            <person name="Henrissat B."/>
            <person name="Kohler A."/>
            <person name="Grigoriev I.V."/>
            <person name="Martin F.M."/>
            <person name="Hacquard S."/>
        </authorList>
    </citation>
    <scope>NUCLEOTIDE SEQUENCE</scope>
    <source>
        <strain evidence="3">MPI-CAGE-CH-0235</strain>
    </source>
</reference>
<feature type="transmembrane region" description="Helical" evidence="1">
    <location>
        <begin position="59"/>
        <end position="77"/>
    </location>
</feature>
<feature type="chain" id="PRO_5035471238" evidence="2">
    <location>
        <begin position="22"/>
        <end position="173"/>
    </location>
</feature>
<keyword evidence="2" id="KW-0732">Signal</keyword>
<evidence type="ECO:0000256" key="1">
    <source>
        <dbReference type="SAM" id="Phobius"/>
    </source>
</evidence>